<evidence type="ECO:0000313" key="2">
    <source>
        <dbReference type="Proteomes" id="UP000534294"/>
    </source>
</evidence>
<keyword evidence="2" id="KW-1185">Reference proteome</keyword>
<protein>
    <submittedName>
        <fullName evidence="1">Uncharacterized protein</fullName>
    </submittedName>
</protein>
<dbReference type="AlphaFoldDB" id="A0A7W8DNA1"/>
<proteinExistence type="predicted"/>
<gene>
    <name evidence="1" type="ORF">HNQ64_000387</name>
</gene>
<reference evidence="1 2" key="1">
    <citation type="submission" date="2020-08" db="EMBL/GenBank/DDBJ databases">
        <title>Genomic Encyclopedia of Type Strains, Phase IV (KMG-IV): sequencing the most valuable type-strain genomes for metagenomic binning, comparative biology and taxonomic classification.</title>
        <authorList>
            <person name="Goeker M."/>
        </authorList>
    </citation>
    <scope>NUCLEOTIDE SEQUENCE [LARGE SCALE GENOMIC DNA]</scope>
    <source>
        <strain evidence="1 2">DSM 12251</strain>
    </source>
</reference>
<sequence>MADPNFYFHNGPENTFGLRSQFGEKLVWMLRRGLIQA</sequence>
<dbReference type="EMBL" id="JACHIF010000001">
    <property type="protein sequence ID" value="MBB5036153.1"/>
    <property type="molecule type" value="Genomic_DNA"/>
</dbReference>
<name>A0A7W8DNA1_9BACT</name>
<dbReference type="Proteomes" id="UP000534294">
    <property type="component" value="Unassembled WGS sequence"/>
</dbReference>
<organism evidence="1 2">
    <name type="scientific">Prosthecobacter dejongeii</name>
    <dbReference type="NCBI Taxonomy" id="48465"/>
    <lineage>
        <taxon>Bacteria</taxon>
        <taxon>Pseudomonadati</taxon>
        <taxon>Verrucomicrobiota</taxon>
        <taxon>Verrucomicrobiia</taxon>
        <taxon>Verrucomicrobiales</taxon>
        <taxon>Verrucomicrobiaceae</taxon>
        <taxon>Prosthecobacter</taxon>
    </lineage>
</organism>
<comment type="caution">
    <text evidence="1">The sequence shown here is derived from an EMBL/GenBank/DDBJ whole genome shotgun (WGS) entry which is preliminary data.</text>
</comment>
<evidence type="ECO:0000313" key="1">
    <source>
        <dbReference type="EMBL" id="MBB5036153.1"/>
    </source>
</evidence>
<accession>A0A7W8DNA1</accession>